<dbReference type="InterPro" id="IPR001810">
    <property type="entry name" value="F-box_dom"/>
</dbReference>
<evidence type="ECO:0000313" key="4">
    <source>
        <dbReference type="Proteomes" id="UP000309340"/>
    </source>
</evidence>
<dbReference type="InterPro" id="IPR036322">
    <property type="entry name" value="WD40_repeat_dom_sf"/>
</dbReference>
<proteinExistence type="predicted"/>
<feature type="compositionally biased region" description="Polar residues" evidence="1">
    <location>
        <begin position="422"/>
        <end position="432"/>
    </location>
</feature>
<dbReference type="PROSITE" id="PS50181">
    <property type="entry name" value="FBOX"/>
    <property type="match status" value="1"/>
</dbReference>
<gene>
    <name evidence="3" type="ORF">B0A55_08143</name>
</gene>
<evidence type="ECO:0000313" key="3">
    <source>
        <dbReference type="EMBL" id="TKA67655.1"/>
    </source>
</evidence>
<dbReference type="STRING" id="329884.A0A4U0X0E3"/>
<reference evidence="3 4" key="1">
    <citation type="submission" date="2017-03" db="EMBL/GenBank/DDBJ databases">
        <title>Genomes of endolithic fungi from Antarctica.</title>
        <authorList>
            <person name="Coleine C."/>
            <person name="Masonjones S."/>
            <person name="Stajich J.E."/>
        </authorList>
    </citation>
    <scope>NUCLEOTIDE SEQUENCE [LARGE SCALE GENOMIC DNA]</scope>
    <source>
        <strain evidence="3 4">CCFEE 5184</strain>
    </source>
</reference>
<dbReference type="InterPro" id="IPR036047">
    <property type="entry name" value="F-box-like_dom_sf"/>
</dbReference>
<dbReference type="SUPFAM" id="SSF81383">
    <property type="entry name" value="F-box domain"/>
    <property type="match status" value="1"/>
</dbReference>
<sequence>MGGLVERFRVLDPEQREQTLRHLVLILTSTERDILTQTICERNDPLYRLPVELIQEVFRHLPLLKAWQLQPVCRRWRSILGSHEFLATRLARDGRLPVPTAAVPRASDEETVRHAVRQMPALRLGRPFSYYESRVQFAVPTSRVRSRVLRTVALHGHSIAYVRRPVGGGSEVVIHDIVCGQDRIFCGAARENIMCLTFTDKLLGFATPEGVLYVADLRTHELSIRLRLPSAQVIALTSDEDSIALLLGHGTVVVYSFTTKRLEAYSFAQQIKDVFNIALTPANIMLNVLRGTLDIFSYNFRTPALSDEDCADEDCPNMIHYIGHMRFHLSRSHHAPCQSLIPQASSISEVQAEQEIAIGTIQPLGTDELHRIRLETLANDHSPSSSPQEWRQDRSLVFNANTSQLHLERHRLGKRLHEEDGSSSARSPNTDPKGTLLRWQDGYYSVKWDGSVVTTFAAVGVQDDDGVGRVEKKTRLAYQGFLACGESSEEVELPGVLAAAFVNGSFLVIFAGARGDAARPGRVLVYCFGEDVRMAGGRSTGLWGPEKAICPVEMTKQQQQPASSYSLLLALTHPPPVLDSLHGSPETRLFLHPLPSIA</sequence>
<dbReference type="AlphaFoldDB" id="A0A4U0X0E3"/>
<evidence type="ECO:0000259" key="2">
    <source>
        <dbReference type="PROSITE" id="PS50181"/>
    </source>
</evidence>
<name>A0A4U0X0E3_9PEZI</name>
<dbReference type="OrthoDB" id="3945293at2759"/>
<dbReference type="SMART" id="SM00256">
    <property type="entry name" value="FBOX"/>
    <property type="match status" value="1"/>
</dbReference>
<protein>
    <recommendedName>
        <fullName evidence="2">F-box domain-containing protein</fullName>
    </recommendedName>
</protein>
<dbReference type="SUPFAM" id="SSF50978">
    <property type="entry name" value="WD40 repeat-like"/>
    <property type="match status" value="1"/>
</dbReference>
<organism evidence="3 4">
    <name type="scientific">Friedmanniomyces simplex</name>
    <dbReference type="NCBI Taxonomy" id="329884"/>
    <lineage>
        <taxon>Eukaryota</taxon>
        <taxon>Fungi</taxon>
        <taxon>Dikarya</taxon>
        <taxon>Ascomycota</taxon>
        <taxon>Pezizomycotina</taxon>
        <taxon>Dothideomycetes</taxon>
        <taxon>Dothideomycetidae</taxon>
        <taxon>Mycosphaerellales</taxon>
        <taxon>Teratosphaeriaceae</taxon>
        <taxon>Friedmanniomyces</taxon>
    </lineage>
</organism>
<dbReference type="EMBL" id="NAJQ01000556">
    <property type="protein sequence ID" value="TKA67655.1"/>
    <property type="molecule type" value="Genomic_DNA"/>
</dbReference>
<comment type="caution">
    <text evidence="3">The sequence shown here is derived from an EMBL/GenBank/DDBJ whole genome shotgun (WGS) entry which is preliminary data.</text>
</comment>
<keyword evidence="4" id="KW-1185">Reference proteome</keyword>
<accession>A0A4U0X0E3</accession>
<dbReference type="Gene3D" id="1.20.1280.50">
    <property type="match status" value="1"/>
</dbReference>
<dbReference type="Proteomes" id="UP000309340">
    <property type="component" value="Unassembled WGS sequence"/>
</dbReference>
<feature type="domain" description="F-box" evidence="2">
    <location>
        <begin position="43"/>
        <end position="90"/>
    </location>
</feature>
<feature type="region of interest" description="Disordered" evidence="1">
    <location>
        <begin position="415"/>
        <end position="434"/>
    </location>
</feature>
<dbReference type="Pfam" id="PF00646">
    <property type="entry name" value="F-box"/>
    <property type="match status" value="1"/>
</dbReference>
<evidence type="ECO:0000256" key="1">
    <source>
        <dbReference type="SAM" id="MobiDB-lite"/>
    </source>
</evidence>